<evidence type="ECO:0000256" key="4">
    <source>
        <dbReference type="ARBA" id="ARBA00022597"/>
    </source>
</evidence>
<name>A0A419T3G0_9FIRM</name>
<protein>
    <submittedName>
        <fullName evidence="8">PTS fructose transporter subunit IIA</fullName>
    </submittedName>
</protein>
<evidence type="ECO:0000313" key="8">
    <source>
        <dbReference type="EMBL" id="RKD32080.1"/>
    </source>
</evidence>
<dbReference type="AlphaFoldDB" id="A0A419T3G0"/>
<dbReference type="GO" id="GO:0005737">
    <property type="term" value="C:cytoplasm"/>
    <property type="evidence" value="ECO:0007669"/>
    <property type="project" value="UniProtKB-SubCell"/>
</dbReference>
<dbReference type="PANTHER" id="PTHR47738">
    <property type="entry name" value="PTS SYSTEM FRUCTOSE-LIKE EIIA COMPONENT-RELATED"/>
    <property type="match status" value="1"/>
</dbReference>
<dbReference type="Proteomes" id="UP000284177">
    <property type="component" value="Unassembled WGS sequence"/>
</dbReference>
<comment type="caution">
    <text evidence="8">The sequence shown here is derived from an EMBL/GenBank/DDBJ whole genome shotgun (WGS) entry which is preliminary data.</text>
</comment>
<dbReference type="GO" id="GO:0016020">
    <property type="term" value="C:membrane"/>
    <property type="evidence" value="ECO:0007669"/>
    <property type="project" value="InterPro"/>
</dbReference>
<dbReference type="PANTHER" id="PTHR47738:SF2">
    <property type="entry name" value="PTS SYSTEM FRUCTOSE-LIKE EIIA COMPONENT"/>
    <property type="match status" value="1"/>
</dbReference>
<dbReference type="Pfam" id="PF00359">
    <property type="entry name" value="PTS_EIIA_2"/>
    <property type="match status" value="1"/>
</dbReference>
<dbReference type="PROSITE" id="PS51094">
    <property type="entry name" value="PTS_EIIA_TYPE_2"/>
    <property type="match status" value="1"/>
</dbReference>
<gene>
    <name evidence="8" type="ORF">BET03_11425</name>
</gene>
<dbReference type="EMBL" id="MCIB01000013">
    <property type="protein sequence ID" value="RKD32080.1"/>
    <property type="molecule type" value="Genomic_DNA"/>
</dbReference>
<keyword evidence="3" id="KW-0597">Phosphoprotein</keyword>
<dbReference type="InterPro" id="IPR051541">
    <property type="entry name" value="PTS_SugarTrans_NitroReg"/>
</dbReference>
<dbReference type="NCBIfam" id="TIGR00848">
    <property type="entry name" value="fruA"/>
    <property type="match status" value="1"/>
</dbReference>
<reference evidence="8 9" key="1">
    <citation type="submission" date="2016-08" db="EMBL/GenBank/DDBJ databases">
        <title>Novel Firmicutes and Novel Genomes.</title>
        <authorList>
            <person name="Poppleton D.I."/>
            <person name="Gribaldo S."/>
        </authorList>
    </citation>
    <scope>NUCLEOTIDE SEQUENCE [LARGE SCALE GENOMIC DNA]</scope>
    <source>
        <strain evidence="8 9">CTT3</strain>
    </source>
</reference>
<dbReference type="OrthoDB" id="95460at2"/>
<evidence type="ECO:0000313" key="9">
    <source>
        <dbReference type="Proteomes" id="UP000284177"/>
    </source>
</evidence>
<dbReference type="PROSITE" id="PS00372">
    <property type="entry name" value="PTS_EIIA_TYPE_2_HIS"/>
    <property type="match status" value="1"/>
</dbReference>
<comment type="subcellular location">
    <subcellularLocation>
        <location evidence="1">Cytoplasm</location>
    </subcellularLocation>
</comment>
<keyword evidence="5" id="KW-0808">Transferase</keyword>
<feature type="domain" description="PTS EIIA type-2" evidence="7">
    <location>
        <begin position="5"/>
        <end position="148"/>
    </location>
</feature>
<dbReference type="Gene3D" id="3.40.930.10">
    <property type="entry name" value="Mannitol-specific EII, Chain A"/>
    <property type="match status" value="1"/>
</dbReference>
<dbReference type="RefSeq" id="WP_120168915.1">
    <property type="nucleotide sequence ID" value="NZ_MCIB01000013.1"/>
</dbReference>
<keyword evidence="4" id="KW-0762">Sugar transport</keyword>
<dbReference type="FunFam" id="3.40.930.10:FF:000009">
    <property type="entry name" value="PTS system, fructose specific IIABC component"/>
    <property type="match status" value="1"/>
</dbReference>
<accession>A0A419T3G0</accession>
<evidence type="ECO:0000256" key="1">
    <source>
        <dbReference type="ARBA" id="ARBA00004496"/>
    </source>
</evidence>
<evidence type="ECO:0000256" key="3">
    <source>
        <dbReference type="ARBA" id="ARBA00022553"/>
    </source>
</evidence>
<proteinExistence type="predicted"/>
<evidence type="ECO:0000256" key="2">
    <source>
        <dbReference type="ARBA" id="ARBA00022448"/>
    </source>
</evidence>
<keyword evidence="9" id="KW-1185">Reference proteome</keyword>
<evidence type="ECO:0000256" key="5">
    <source>
        <dbReference type="ARBA" id="ARBA00022679"/>
    </source>
</evidence>
<dbReference type="GO" id="GO:0008982">
    <property type="term" value="F:protein-N(PI)-phosphohistidine-sugar phosphotransferase activity"/>
    <property type="evidence" value="ECO:0007669"/>
    <property type="project" value="InterPro"/>
</dbReference>
<dbReference type="InterPro" id="IPR002178">
    <property type="entry name" value="PTS_EIIA_type-2_dom"/>
</dbReference>
<dbReference type="CDD" id="cd00211">
    <property type="entry name" value="PTS_IIA_fru"/>
    <property type="match status" value="1"/>
</dbReference>
<dbReference type="InterPro" id="IPR004715">
    <property type="entry name" value="PTS_IIA_fruc"/>
</dbReference>
<evidence type="ECO:0000259" key="7">
    <source>
        <dbReference type="PROSITE" id="PS51094"/>
    </source>
</evidence>
<dbReference type="InterPro" id="IPR016152">
    <property type="entry name" value="PTrfase/Anion_transptr"/>
</dbReference>
<sequence>MKIIDLLTEDQICLDIKANDKEEVIKKMVDILDKNDRLHDKEKVLEAVFEREKTFSTGIGNGIAIPHGKSSGVKKASIVFARSKKGIDFSSLDGEPAFMFFLIVVPDKANDTHLKVLSQLSRKLMHKELRESLMKAETPHEIIEILDF</sequence>
<organism evidence="8 9">
    <name type="scientific">Thermohalobacter berrensis</name>
    <dbReference type="NCBI Taxonomy" id="99594"/>
    <lineage>
        <taxon>Bacteria</taxon>
        <taxon>Bacillati</taxon>
        <taxon>Bacillota</taxon>
        <taxon>Tissierellia</taxon>
        <taxon>Tissierellales</taxon>
        <taxon>Thermohalobacteraceae</taxon>
        <taxon>Thermohalobacter</taxon>
    </lineage>
</organism>
<keyword evidence="6" id="KW-0598">Phosphotransferase system</keyword>
<dbReference type="SUPFAM" id="SSF55804">
    <property type="entry name" value="Phoshotransferase/anion transport protein"/>
    <property type="match status" value="1"/>
</dbReference>
<dbReference type="GO" id="GO:0009401">
    <property type="term" value="P:phosphoenolpyruvate-dependent sugar phosphotransferase system"/>
    <property type="evidence" value="ECO:0007669"/>
    <property type="project" value="UniProtKB-KW"/>
</dbReference>
<keyword evidence="2" id="KW-0813">Transport</keyword>
<evidence type="ECO:0000256" key="6">
    <source>
        <dbReference type="ARBA" id="ARBA00022683"/>
    </source>
</evidence>